<dbReference type="CDD" id="cd00038">
    <property type="entry name" value="CAP_ED"/>
    <property type="match status" value="1"/>
</dbReference>
<dbReference type="Gene3D" id="2.60.120.10">
    <property type="entry name" value="Jelly Rolls"/>
    <property type="match status" value="1"/>
</dbReference>
<dbReference type="OrthoDB" id="7772718at2"/>
<evidence type="ECO:0000256" key="3">
    <source>
        <dbReference type="ARBA" id="ARBA00023163"/>
    </source>
</evidence>
<feature type="region of interest" description="Disordered" evidence="4">
    <location>
        <begin position="231"/>
        <end position="256"/>
    </location>
</feature>
<dbReference type="Gene3D" id="1.10.10.10">
    <property type="entry name" value="Winged helix-like DNA-binding domain superfamily/Winged helix DNA-binding domain"/>
    <property type="match status" value="1"/>
</dbReference>
<keyword evidence="1" id="KW-0805">Transcription regulation</keyword>
<keyword evidence="7" id="KW-1185">Reference proteome</keyword>
<proteinExistence type="predicted"/>
<dbReference type="EMBL" id="BMLP01000012">
    <property type="protein sequence ID" value="GGO38339.1"/>
    <property type="molecule type" value="Genomic_DNA"/>
</dbReference>
<dbReference type="AlphaFoldDB" id="A0A917YMF9"/>
<dbReference type="InterPro" id="IPR018490">
    <property type="entry name" value="cNMP-bd_dom_sf"/>
</dbReference>
<evidence type="ECO:0000313" key="6">
    <source>
        <dbReference type="EMBL" id="GGO38339.1"/>
    </source>
</evidence>
<evidence type="ECO:0000256" key="1">
    <source>
        <dbReference type="ARBA" id="ARBA00023015"/>
    </source>
</evidence>
<evidence type="ECO:0000256" key="2">
    <source>
        <dbReference type="ARBA" id="ARBA00023125"/>
    </source>
</evidence>
<sequence>MDRAASERKILQTGWLAAQSPSFQAAIFRQARLTSFPIGSFVYHLGDDVGGIYGVVDGGIGIHVPQNDGSAMLAHIARCGVWFGYGPLLTRRRRVLEFSVLEPSLLFHVPLAQLEAIGAASAENKRALFTISEYGMDVAFHTVATLQIRNVERRIAATLLRVAPLMNGSGSQPIVVAVTQSQLGEMANAARDVVNRSLARLEARGWVSVAYRTVTLLDPAALQRFAEGNTGKNSLAEDASSNAAARLKTRSMPPTA</sequence>
<dbReference type="Pfam" id="PF00027">
    <property type="entry name" value="cNMP_binding"/>
    <property type="match status" value="1"/>
</dbReference>
<dbReference type="SUPFAM" id="SSF51206">
    <property type="entry name" value="cAMP-binding domain-like"/>
    <property type="match status" value="1"/>
</dbReference>
<name>A0A917YMF9_9RHOB</name>
<comment type="caution">
    <text evidence="6">The sequence shown here is derived from an EMBL/GenBank/DDBJ whole genome shotgun (WGS) entry which is preliminary data.</text>
</comment>
<feature type="domain" description="HTH crp-type" evidence="5">
    <location>
        <begin position="149"/>
        <end position="220"/>
    </location>
</feature>
<dbReference type="Pfam" id="PF13545">
    <property type="entry name" value="HTH_Crp_2"/>
    <property type="match status" value="1"/>
</dbReference>
<reference evidence="6 7" key="1">
    <citation type="journal article" date="2014" name="Int. J. Syst. Evol. Microbiol.">
        <title>Complete genome sequence of Corynebacterium casei LMG S-19264T (=DSM 44701T), isolated from a smear-ripened cheese.</title>
        <authorList>
            <consortium name="US DOE Joint Genome Institute (JGI-PGF)"/>
            <person name="Walter F."/>
            <person name="Albersmeier A."/>
            <person name="Kalinowski J."/>
            <person name="Ruckert C."/>
        </authorList>
    </citation>
    <scope>NUCLEOTIDE SEQUENCE [LARGE SCALE GENOMIC DNA]</scope>
    <source>
        <strain evidence="6 7">CGMCC 1.7029</strain>
    </source>
</reference>
<keyword evidence="2" id="KW-0238">DNA-binding</keyword>
<organism evidence="6 7">
    <name type="scientific">Gemmobacter aquaticus</name>
    <dbReference type="NCBI Taxonomy" id="490185"/>
    <lineage>
        <taxon>Bacteria</taxon>
        <taxon>Pseudomonadati</taxon>
        <taxon>Pseudomonadota</taxon>
        <taxon>Alphaproteobacteria</taxon>
        <taxon>Rhodobacterales</taxon>
        <taxon>Paracoccaceae</taxon>
        <taxon>Gemmobacter</taxon>
    </lineage>
</organism>
<dbReference type="InterPro" id="IPR012318">
    <property type="entry name" value="HTH_CRP"/>
</dbReference>
<dbReference type="GO" id="GO:0006355">
    <property type="term" value="P:regulation of DNA-templated transcription"/>
    <property type="evidence" value="ECO:0007669"/>
    <property type="project" value="InterPro"/>
</dbReference>
<evidence type="ECO:0000256" key="4">
    <source>
        <dbReference type="SAM" id="MobiDB-lite"/>
    </source>
</evidence>
<dbReference type="SMART" id="SM00419">
    <property type="entry name" value="HTH_CRP"/>
    <property type="match status" value="1"/>
</dbReference>
<dbReference type="Proteomes" id="UP000598196">
    <property type="component" value="Unassembled WGS sequence"/>
</dbReference>
<dbReference type="InterPro" id="IPR036390">
    <property type="entry name" value="WH_DNA-bd_sf"/>
</dbReference>
<dbReference type="SUPFAM" id="SSF46785">
    <property type="entry name" value="Winged helix' DNA-binding domain"/>
    <property type="match status" value="1"/>
</dbReference>
<keyword evidence="3" id="KW-0804">Transcription</keyword>
<gene>
    <name evidence="6" type="ORF">GCM10010991_35480</name>
</gene>
<protein>
    <recommendedName>
        <fullName evidence="5">HTH crp-type domain-containing protein</fullName>
    </recommendedName>
</protein>
<dbReference type="InterPro" id="IPR036388">
    <property type="entry name" value="WH-like_DNA-bd_sf"/>
</dbReference>
<dbReference type="GO" id="GO:0003677">
    <property type="term" value="F:DNA binding"/>
    <property type="evidence" value="ECO:0007669"/>
    <property type="project" value="UniProtKB-KW"/>
</dbReference>
<evidence type="ECO:0000313" key="7">
    <source>
        <dbReference type="Proteomes" id="UP000598196"/>
    </source>
</evidence>
<dbReference type="InterPro" id="IPR014710">
    <property type="entry name" value="RmlC-like_jellyroll"/>
</dbReference>
<dbReference type="PROSITE" id="PS51063">
    <property type="entry name" value="HTH_CRP_2"/>
    <property type="match status" value="1"/>
</dbReference>
<dbReference type="RefSeq" id="WP_146284518.1">
    <property type="nucleotide sequence ID" value="NZ_BMLP01000012.1"/>
</dbReference>
<dbReference type="InterPro" id="IPR000595">
    <property type="entry name" value="cNMP-bd_dom"/>
</dbReference>
<accession>A0A917YMF9</accession>
<evidence type="ECO:0000259" key="5">
    <source>
        <dbReference type="PROSITE" id="PS51063"/>
    </source>
</evidence>